<keyword evidence="2" id="KW-0378">Hydrolase</keyword>
<protein>
    <submittedName>
        <fullName evidence="2">Endonuclease/exonuclease/phosphatase family protein</fullName>
    </submittedName>
</protein>
<dbReference type="InterPro" id="IPR005135">
    <property type="entry name" value="Endo/exonuclease/phosphatase"/>
</dbReference>
<dbReference type="InterPro" id="IPR036691">
    <property type="entry name" value="Endo/exonu/phosph_ase_sf"/>
</dbReference>
<keyword evidence="2" id="KW-0269">Exonuclease</keyword>
<feature type="domain" description="Endonuclease/exonuclease/phosphatase" evidence="1">
    <location>
        <begin position="29"/>
        <end position="358"/>
    </location>
</feature>
<dbReference type="SUPFAM" id="SSF56219">
    <property type="entry name" value="DNase I-like"/>
    <property type="match status" value="1"/>
</dbReference>
<accession>A0A2N9YGH9</accession>
<evidence type="ECO:0000313" key="2">
    <source>
        <dbReference type="EMBL" id="AUI69499.1"/>
    </source>
</evidence>
<dbReference type="Pfam" id="PF03372">
    <property type="entry name" value="Exo_endo_phos"/>
    <property type="match status" value="1"/>
</dbReference>
<sequence>MRTARSIRFATFNASLYRNTAGQLLIDLSEKNHPQIKIVAEIIQRVNPDILILQEFDYDSKNQGLFYFQENYLTISHNGSIPVYYPYTYAVPSNTGIPSGLDLNGDGRTDSPQDAFGFGVFAGQYAFAVLSKYPLYYEEIRSFQHFLWRDMPEAKLPKNTDGAAYFSTEALDIFRLSSKNHVDISVELPTGVVHLLVAHPAPPIADGKEQRNRRRNHDEIRLWADYITGGDSAMYLYDDKAKIGGLAATEKFVILGDMNADPFTGNSFQRAIMQLLHHPRINPTTSLGIHVPKREYQAINNEITTPMVRGALSHTALWGLRVDYILPSRALWVQKTGLFFPPVDDPLHYLIKAQCSDHLLVWADIG</sequence>
<dbReference type="Gene3D" id="3.60.10.10">
    <property type="entry name" value="Endonuclease/exonuclease/phosphatase"/>
    <property type="match status" value="1"/>
</dbReference>
<proteinExistence type="predicted"/>
<keyword evidence="2" id="KW-0540">Nuclease</keyword>
<reference evidence="3" key="1">
    <citation type="submission" date="2016-12" db="EMBL/GenBank/DDBJ databases">
        <title>Complete Genome Sequence of Beggiatoa leptomitiformis D-401.</title>
        <authorList>
            <person name="Fomenkov A."/>
            <person name="Vincze T."/>
            <person name="Grabovich M."/>
            <person name="Anton B.P."/>
            <person name="Dubinina G."/>
            <person name="Orlova M."/>
            <person name="Belousova E."/>
            <person name="Roberts R.J."/>
        </authorList>
    </citation>
    <scope>NUCLEOTIDE SEQUENCE [LARGE SCALE GENOMIC DNA]</scope>
    <source>
        <strain evidence="3">D-401</strain>
    </source>
</reference>
<dbReference type="Proteomes" id="UP000234271">
    <property type="component" value="Chromosome"/>
</dbReference>
<organism evidence="2 3">
    <name type="scientific">Beggiatoa leptomitoformis</name>
    <dbReference type="NCBI Taxonomy" id="288004"/>
    <lineage>
        <taxon>Bacteria</taxon>
        <taxon>Pseudomonadati</taxon>
        <taxon>Pseudomonadota</taxon>
        <taxon>Gammaproteobacteria</taxon>
        <taxon>Thiotrichales</taxon>
        <taxon>Thiotrichaceae</taxon>
        <taxon>Beggiatoa</taxon>
    </lineage>
</organism>
<dbReference type="AlphaFoldDB" id="A0A2N9YGH9"/>
<dbReference type="OrthoDB" id="292013at2"/>
<name>A0A2N9YGH9_9GAMM</name>
<keyword evidence="3" id="KW-1185">Reference proteome</keyword>
<dbReference type="GO" id="GO:0004519">
    <property type="term" value="F:endonuclease activity"/>
    <property type="evidence" value="ECO:0007669"/>
    <property type="project" value="UniProtKB-KW"/>
</dbReference>
<dbReference type="RefSeq" id="WP_062152931.1">
    <property type="nucleotide sequence ID" value="NZ_CP012373.2"/>
</dbReference>
<dbReference type="KEGG" id="blep:AL038_11360"/>
<dbReference type="EMBL" id="CP018889">
    <property type="protein sequence ID" value="AUI69499.1"/>
    <property type="molecule type" value="Genomic_DNA"/>
</dbReference>
<dbReference type="STRING" id="288004.AL038_11360"/>
<keyword evidence="2" id="KW-0255">Endonuclease</keyword>
<evidence type="ECO:0000259" key="1">
    <source>
        <dbReference type="Pfam" id="PF03372"/>
    </source>
</evidence>
<gene>
    <name evidence="2" type="ORF">BLE401_12910</name>
</gene>
<evidence type="ECO:0000313" key="3">
    <source>
        <dbReference type="Proteomes" id="UP000234271"/>
    </source>
</evidence>
<dbReference type="GO" id="GO:0004527">
    <property type="term" value="F:exonuclease activity"/>
    <property type="evidence" value="ECO:0007669"/>
    <property type="project" value="UniProtKB-KW"/>
</dbReference>